<sequence length="151" mass="16122">MMPAISVPRSSAATPALWSRAPLFPAGRRSSCAANTTAAPTTAKVTATESPPARGTERVLMRRSFGWSAMLKRNAMRRITAVPAHESTAAAIAMTRRRSGRGMTTASAPRASADPPPQRAVMRRDQEQGSLVPTSSLRVRCAQVQLDLHAT</sequence>
<gene>
    <name evidence="2" type="ORF">UFOPK3278_01522</name>
</gene>
<feature type="compositionally biased region" description="Low complexity" evidence="1">
    <location>
        <begin position="101"/>
        <end position="113"/>
    </location>
</feature>
<evidence type="ECO:0000256" key="1">
    <source>
        <dbReference type="SAM" id="MobiDB-lite"/>
    </source>
</evidence>
<evidence type="ECO:0000313" key="2">
    <source>
        <dbReference type="EMBL" id="CAB4851586.1"/>
    </source>
</evidence>
<dbReference type="EMBL" id="CAFBIX010000123">
    <property type="protein sequence ID" value="CAB4851586.1"/>
    <property type="molecule type" value="Genomic_DNA"/>
</dbReference>
<feature type="region of interest" description="Disordered" evidence="1">
    <location>
        <begin position="95"/>
        <end position="134"/>
    </location>
</feature>
<feature type="compositionally biased region" description="Low complexity" evidence="1">
    <location>
        <begin position="33"/>
        <end position="48"/>
    </location>
</feature>
<protein>
    <submittedName>
        <fullName evidence="2">Unannotated protein</fullName>
    </submittedName>
</protein>
<reference evidence="2" key="1">
    <citation type="submission" date="2020-05" db="EMBL/GenBank/DDBJ databases">
        <authorList>
            <person name="Chiriac C."/>
            <person name="Salcher M."/>
            <person name="Ghai R."/>
            <person name="Kavagutti S V."/>
        </authorList>
    </citation>
    <scope>NUCLEOTIDE SEQUENCE</scope>
</reference>
<organism evidence="2">
    <name type="scientific">freshwater metagenome</name>
    <dbReference type="NCBI Taxonomy" id="449393"/>
    <lineage>
        <taxon>unclassified sequences</taxon>
        <taxon>metagenomes</taxon>
        <taxon>ecological metagenomes</taxon>
    </lineage>
</organism>
<accession>A0A6J7C0U2</accession>
<name>A0A6J7C0U2_9ZZZZ</name>
<feature type="region of interest" description="Disordered" evidence="1">
    <location>
        <begin position="32"/>
        <end position="55"/>
    </location>
</feature>
<dbReference type="AlphaFoldDB" id="A0A6J7C0U2"/>
<proteinExistence type="predicted"/>